<keyword evidence="2" id="KW-0012">Acyltransferase</keyword>
<dbReference type="EMBL" id="JACCFL010000001">
    <property type="protein sequence ID" value="NYJ22069.1"/>
    <property type="molecule type" value="Genomic_DNA"/>
</dbReference>
<name>A0A853CP30_9MICO</name>
<gene>
    <name evidence="4" type="ORF">HNR13_000356</name>
</gene>
<dbReference type="Proteomes" id="UP000578352">
    <property type="component" value="Unassembled WGS sequence"/>
</dbReference>
<keyword evidence="4" id="KW-0689">Ribosomal protein</keyword>
<evidence type="ECO:0000313" key="4">
    <source>
        <dbReference type="EMBL" id="NYJ22069.1"/>
    </source>
</evidence>
<dbReference type="InterPro" id="IPR016181">
    <property type="entry name" value="Acyl_CoA_acyltransferase"/>
</dbReference>
<dbReference type="GO" id="GO:0016747">
    <property type="term" value="F:acyltransferase activity, transferring groups other than amino-acyl groups"/>
    <property type="evidence" value="ECO:0007669"/>
    <property type="project" value="InterPro"/>
</dbReference>
<accession>A0A853CP30</accession>
<dbReference type="GO" id="GO:0005840">
    <property type="term" value="C:ribosome"/>
    <property type="evidence" value="ECO:0007669"/>
    <property type="project" value="UniProtKB-KW"/>
</dbReference>
<evidence type="ECO:0000313" key="5">
    <source>
        <dbReference type="Proteomes" id="UP000578352"/>
    </source>
</evidence>
<keyword evidence="1" id="KW-0808">Transferase</keyword>
<dbReference type="InterPro" id="IPR000182">
    <property type="entry name" value="GNAT_dom"/>
</dbReference>
<dbReference type="CDD" id="cd04301">
    <property type="entry name" value="NAT_SF"/>
    <property type="match status" value="1"/>
</dbReference>
<keyword evidence="4" id="KW-0687">Ribonucleoprotein</keyword>
<dbReference type="PANTHER" id="PTHR43877:SF2">
    <property type="entry name" value="AMINOALKYLPHOSPHONATE N-ACETYLTRANSFERASE-RELATED"/>
    <property type="match status" value="1"/>
</dbReference>
<evidence type="ECO:0000259" key="3">
    <source>
        <dbReference type="PROSITE" id="PS51186"/>
    </source>
</evidence>
<dbReference type="AlphaFoldDB" id="A0A853CP30"/>
<reference evidence="4 5" key="1">
    <citation type="submission" date="2020-07" db="EMBL/GenBank/DDBJ databases">
        <title>Sequencing the genomes of 1000 actinobacteria strains.</title>
        <authorList>
            <person name="Klenk H.-P."/>
        </authorList>
    </citation>
    <scope>NUCLEOTIDE SEQUENCE [LARGE SCALE GENOMIC DNA]</scope>
    <source>
        <strain evidence="4 5">DSM 15165</strain>
    </source>
</reference>
<feature type="domain" description="N-acetyltransferase" evidence="3">
    <location>
        <begin position="6"/>
        <end position="154"/>
    </location>
</feature>
<evidence type="ECO:0000256" key="1">
    <source>
        <dbReference type="ARBA" id="ARBA00022679"/>
    </source>
</evidence>
<dbReference type="RefSeq" id="WP_179604167.1">
    <property type="nucleotide sequence ID" value="NZ_BAABEH010000001.1"/>
</dbReference>
<proteinExistence type="predicted"/>
<dbReference type="InterPro" id="IPR050832">
    <property type="entry name" value="Bact_Acetyltransf"/>
</dbReference>
<dbReference type="SUPFAM" id="SSF55729">
    <property type="entry name" value="Acyl-CoA N-acyltransferases (Nat)"/>
    <property type="match status" value="1"/>
</dbReference>
<comment type="caution">
    <text evidence="4">The sequence shown here is derived from an EMBL/GenBank/DDBJ whole genome shotgun (WGS) entry which is preliminary data.</text>
</comment>
<dbReference type="PANTHER" id="PTHR43877">
    <property type="entry name" value="AMINOALKYLPHOSPHONATE N-ACETYLTRANSFERASE-RELATED-RELATED"/>
    <property type="match status" value="1"/>
</dbReference>
<dbReference type="Pfam" id="PF00583">
    <property type="entry name" value="Acetyltransf_1"/>
    <property type="match status" value="1"/>
</dbReference>
<evidence type="ECO:0000256" key="2">
    <source>
        <dbReference type="ARBA" id="ARBA00023315"/>
    </source>
</evidence>
<sequence length="158" mass="17188">MTTIDVAVPAALESTDVEALRRLLPQLSRSAAFDEERLAAMIGHPGTDLFLARIDGEVGGMATLASFPLPTGWRGHVDDVVVDDAHRGRGIARKLLEAIIDLAEQRGLRTLDLTSRPSRAAAIALYESVGFVRRDSTLMRYAGRPASRTDLTAERAHR</sequence>
<dbReference type="PROSITE" id="PS51186">
    <property type="entry name" value="GNAT"/>
    <property type="match status" value="1"/>
</dbReference>
<organism evidence="4 5">
    <name type="scientific">Leifsonia shinshuensis</name>
    <dbReference type="NCBI Taxonomy" id="150026"/>
    <lineage>
        <taxon>Bacteria</taxon>
        <taxon>Bacillati</taxon>
        <taxon>Actinomycetota</taxon>
        <taxon>Actinomycetes</taxon>
        <taxon>Micrococcales</taxon>
        <taxon>Microbacteriaceae</taxon>
        <taxon>Leifsonia</taxon>
    </lineage>
</organism>
<protein>
    <submittedName>
        <fullName evidence="4">Ribosomal protein S18 acetylase RimI-like enzyme</fullName>
    </submittedName>
</protein>
<dbReference type="Gene3D" id="3.40.630.30">
    <property type="match status" value="1"/>
</dbReference>